<feature type="region of interest" description="Disordered" evidence="1">
    <location>
        <begin position="104"/>
        <end position="129"/>
    </location>
</feature>
<evidence type="ECO:0000313" key="3">
    <source>
        <dbReference type="EMBL" id="CAL6004765.1"/>
    </source>
</evidence>
<gene>
    <name evidence="2" type="ORF">HINF_LOCUS16761</name>
    <name evidence="3" type="ORF">HINF_LOCUS19045</name>
</gene>
<feature type="compositionally biased region" description="Polar residues" evidence="1">
    <location>
        <begin position="104"/>
        <end position="121"/>
    </location>
</feature>
<evidence type="ECO:0000313" key="4">
    <source>
        <dbReference type="Proteomes" id="UP001642409"/>
    </source>
</evidence>
<proteinExistence type="predicted"/>
<reference evidence="3 4" key="2">
    <citation type="submission" date="2024-07" db="EMBL/GenBank/DDBJ databases">
        <authorList>
            <person name="Akdeniz Z."/>
        </authorList>
    </citation>
    <scope>NUCLEOTIDE SEQUENCE [LARGE SCALE GENOMIC DNA]</scope>
</reference>
<dbReference type="EMBL" id="CAXDID020000049">
    <property type="protein sequence ID" value="CAL6004765.1"/>
    <property type="molecule type" value="Genomic_DNA"/>
</dbReference>
<evidence type="ECO:0000256" key="1">
    <source>
        <dbReference type="SAM" id="MobiDB-lite"/>
    </source>
</evidence>
<organism evidence="2">
    <name type="scientific">Hexamita inflata</name>
    <dbReference type="NCBI Taxonomy" id="28002"/>
    <lineage>
        <taxon>Eukaryota</taxon>
        <taxon>Metamonada</taxon>
        <taxon>Diplomonadida</taxon>
        <taxon>Hexamitidae</taxon>
        <taxon>Hexamitinae</taxon>
        <taxon>Hexamita</taxon>
    </lineage>
</organism>
<keyword evidence="4" id="KW-1185">Reference proteome</keyword>
<dbReference type="AlphaFoldDB" id="A0AA86P066"/>
<dbReference type="Proteomes" id="UP001642409">
    <property type="component" value="Unassembled WGS sequence"/>
</dbReference>
<reference evidence="2" key="1">
    <citation type="submission" date="2023-06" db="EMBL/GenBank/DDBJ databases">
        <authorList>
            <person name="Kurt Z."/>
        </authorList>
    </citation>
    <scope>NUCLEOTIDE SEQUENCE</scope>
</reference>
<evidence type="ECO:0000313" key="2">
    <source>
        <dbReference type="EMBL" id="CAI9929116.1"/>
    </source>
</evidence>
<protein>
    <submittedName>
        <fullName evidence="3">Hypothetical_protein</fullName>
    </submittedName>
</protein>
<dbReference type="EMBL" id="CATOUU010000424">
    <property type="protein sequence ID" value="CAI9929116.1"/>
    <property type="molecule type" value="Genomic_DNA"/>
</dbReference>
<comment type="caution">
    <text evidence="2">The sequence shown here is derived from an EMBL/GenBank/DDBJ whole genome shotgun (WGS) entry which is preliminary data.</text>
</comment>
<sequence length="165" mass="19010">MQKQYICKNISFTERYFAVKYKYYQTETVYDQPITCTLIIIGKDTTIHPESVAALVKQVLKSLGYTSKLESQCSTTKNKQTRKAQNKLTELNIQEIDDQTEEISSIPVNKTTNSNAGTQDTSIKHKKKHRQKFQVKHGQKIQAQMNTQTQLSQVIKNIDNTYTNQ</sequence>
<name>A0AA86P066_9EUKA</name>
<accession>A0AA86P066</accession>